<dbReference type="InterPro" id="IPR003607">
    <property type="entry name" value="HD/PDEase_dom"/>
</dbReference>
<reference evidence="3 4" key="1">
    <citation type="submission" date="2019-03" db="EMBL/GenBank/DDBJ databases">
        <title>Draft Genome Sequence of Desulfosporosinus fructosivorans Strain 63.6F, Isolated from Marine Sediment in the Baltic Sea.</title>
        <authorList>
            <person name="Hausmann B."/>
            <person name="Vandieken V."/>
            <person name="Pjevac P."/>
            <person name="Schreck K."/>
            <person name="Herbold C.W."/>
            <person name="Loy A."/>
        </authorList>
    </citation>
    <scope>NUCLEOTIDE SEQUENCE [LARGE SCALE GENOMIC DNA]</scope>
    <source>
        <strain evidence="3 4">63.6F</strain>
    </source>
</reference>
<organism evidence="3 4">
    <name type="scientific">Desulfosporosinus fructosivorans</name>
    <dbReference type="NCBI Taxonomy" id="2018669"/>
    <lineage>
        <taxon>Bacteria</taxon>
        <taxon>Bacillati</taxon>
        <taxon>Bacillota</taxon>
        <taxon>Clostridia</taxon>
        <taxon>Eubacteriales</taxon>
        <taxon>Desulfitobacteriaceae</taxon>
        <taxon>Desulfosporosinus</taxon>
    </lineage>
</organism>
<evidence type="ECO:0000313" key="3">
    <source>
        <dbReference type="EMBL" id="TGE34948.1"/>
    </source>
</evidence>
<dbReference type="PANTHER" id="PTHR35795:SF1">
    <property type="entry name" value="BIS(5'-NUCLEOSYL)-TETRAPHOSPHATASE, SYMMETRICAL"/>
    <property type="match status" value="1"/>
</dbReference>
<evidence type="ECO:0000256" key="1">
    <source>
        <dbReference type="ARBA" id="ARBA00022801"/>
    </source>
</evidence>
<dbReference type="Pfam" id="PF01966">
    <property type="entry name" value="HD"/>
    <property type="match status" value="1"/>
</dbReference>
<evidence type="ECO:0000313" key="4">
    <source>
        <dbReference type="Proteomes" id="UP000298460"/>
    </source>
</evidence>
<dbReference type="GO" id="GO:0016787">
    <property type="term" value="F:hydrolase activity"/>
    <property type="evidence" value="ECO:0007669"/>
    <property type="project" value="UniProtKB-KW"/>
</dbReference>
<dbReference type="SUPFAM" id="SSF109604">
    <property type="entry name" value="HD-domain/PDEase-like"/>
    <property type="match status" value="1"/>
</dbReference>
<dbReference type="RefSeq" id="WP_135552832.1">
    <property type="nucleotide sequence ID" value="NZ_SPQQ01000024.1"/>
</dbReference>
<dbReference type="Gene3D" id="1.10.3210.10">
    <property type="entry name" value="Hypothetical protein af1432"/>
    <property type="match status" value="1"/>
</dbReference>
<accession>A0A4Z0QWR7</accession>
<dbReference type="InterPro" id="IPR006674">
    <property type="entry name" value="HD_domain"/>
</dbReference>
<name>A0A4Z0QWR7_9FIRM</name>
<protein>
    <submittedName>
        <fullName evidence="3">DNTP triphosphohydrolase</fullName>
    </submittedName>
</protein>
<keyword evidence="4" id="KW-1185">Reference proteome</keyword>
<dbReference type="Pfam" id="PF13286">
    <property type="entry name" value="HD_assoc"/>
    <property type="match status" value="1"/>
</dbReference>
<dbReference type="InterPro" id="IPR026875">
    <property type="entry name" value="PHydrolase_assoc_dom"/>
</dbReference>
<evidence type="ECO:0000259" key="2">
    <source>
        <dbReference type="PROSITE" id="PS51831"/>
    </source>
</evidence>
<proteinExistence type="predicted"/>
<dbReference type="SMART" id="SM00471">
    <property type="entry name" value="HDc"/>
    <property type="match status" value="1"/>
</dbReference>
<dbReference type="EMBL" id="SPQQ01000024">
    <property type="protein sequence ID" value="TGE34948.1"/>
    <property type="molecule type" value="Genomic_DNA"/>
</dbReference>
<dbReference type="Proteomes" id="UP000298460">
    <property type="component" value="Unassembled WGS sequence"/>
</dbReference>
<gene>
    <name evidence="3" type="primary">dgt</name>
    <name evidence="3" type="ORF">E4K67_28100</name>
</gene>
<dbReference type="PANTHER" id="PTHR35795">
    <property type="entry name" value="SLR1885 PROTEIN"/>
    <property type="match status" value="1"/>
</dbReference>
<dbReference type="InterPro" id="IPR051094">
    <property type="entry name" value="Diverse_Catalytic_Enzymes"/>
</dbReference>
<dbReference type="PROSITE" id="PS51831">
    <property type="entry name" value="HD"/>
    <property type="match status" value="1"/>
</dbReference>
<dbReference type="CDD" id="cd00077">
    <property type="entry name" value="HDc"/>
    <property type="match status" value="1"/>
</dbReference>
<sequence>MSAGLFSGVSTNVGNPKWTECNSREHDMYFRDDDIRSEFARDYNRILHSNAYRRLKHKTQVFFATRNDHICTRIEHVNHVASVSYTIAKYLGLNTELTNAIALGHDLGHAPFGHAGETILKNIASTELRQPFWHERNSLRFIDKIETLLDPLGCEQNLNLTYAVRDGIISHCGEVDENSIFPREDKLELENIEKPNQYPPYTWEGSVVKISDKIAYLGRDIEDALTLRILSFRQLRDLIRIIKGFANVNIAEINNTVITHKLIINLCKSSSPETGIGFSDEYLGLINSLKEFSYINIYKHERLNVFIGYSKLILESIYDILSGYYQGVETLTVIKKNMEIYPLLVKSFSDWLLKYSNVNSRTLKSNRYGNQVLYDLEKREEYLQAVIDYISGMTDSFAIKVFNELTNF</sequence>
<keyword evidence="1 3" id="KW-0378">Hydrolase</keyword>
<comment type="caution">
    <text evidence="3">The sequence shown here is derived from an EMBL/GenBank/DDBJ whole genome shotgun (WGS) entry which is preliminary data.</text>
</comment>
<dbReference type="AlphaFoldDB" id="A0A4Z0QWR7"/>
<dbReference type="OrthoDB" id="9803619at2"/>
<feature type="domain" description="HD" evidence="2">
    <location>
        <begin position="73"/>
        <end position="217"/>
    </location>
</feature>